<evidence type="ECO:0000256" key="5">
    <source>
        <dbReference type="ARBA" id="ARBA00022692"/>
    </source>
</evidence>
<evidence type="ECO:0000256" key="7">
    <source>
        <dbReference type="ARBA" id="ARBA00023136"/>
    </source>
</evidence>
<dbReference type="InterPro" id="IPR035906">
    <property type="entry name" value="MetI-like_sf"/>
</dbReference>
<keyword evidence="5 8" id="KW-0812">Transmembrane</keyword>
<keyword evidence="7 8" id="KW-0472">Membrane</keyword>
<gene>
    <name evidence="10" type="ORF">AVDCRST_MAG65-2115</name>
</gene>
<sequence length="248" mass="26154">MSAAILAALFAAPFGALVVQAFADAWRAPALLPQELGLRGWRAVRESEGALEALATSLSVATAVTALSLVLAWPAARVLGERRLRHPGPVFLLLAMPLLVPPFASGTGLTQWFIRLDLTDTLPGLVLAHLTVAIPYAVLVLLSGFGPGLRGLEEMARASGLSRRQRLAWVTLPVLRPGLVIAGFLCFLVSWSQYGLSLAVGAGRPTLPIILLPFVRSDPQIAAVLSLVFIAPALAALAVTVRLARSPL</sequence>
<feature type="transmembrane region" description="Helical" evidence="8">
    <location>
        <begin position="167"/>
        <end position="191"/>
    </location>
</feature>
<evidence type="ECO:0000256" key="4">
    <source>
        <dbReference type="ARBA" id="ARBA00022519"/>
    </source>
</evidence>
<keyword evidence="2" id="KW-0813">Transport</keyword>
<reference evidence="10" key="1">
    <citation type="submission" date="2020-02" db="EMBL/GenBank/DDBJ databases">
        <authorList>
            <person name="Meier V. D."/>
        </authorList>
    </citation>
    <scope>NUCLEOTIDE SEQUENCE</scope>
    <source>
        <strain evidence="10">AVDCRST_MAG65</strain>
    </source>
</reference>
<evidence type="ECO:0000256" key="8">
    <source>
        <dbReference type="SAM" id="Phobius"/>
    </source>
</evidence>
<feature type="transmembrane region" description="Helical" evidence="8">
    <location>
        <begin position="221"/>
        <end position="244"/>
    </location>
</feature>
<evidence type="ECO:0000313" key="10">
    <source>
        <dbReference type="EMBL" id="CAA9492669.1"/>
    </source>
</evidence>
<dbReference type="EMBL" id="CADCVL010000368">
    <property type="protein sequence ID" value="CAA9492669.1"/>
    <property type="molecule type" value="Genomic_DNA"/>
</dbReference>
<comment type="subcellular location">
    <subcellularLocation>
        <location evidence="1">Cell inner membrane</location>
        <topology evidence="1">Multi-pass membrane protein</topology>
    </subcellularLocation>
</comment>
<evidence type="ECO:0000259" key="9">
    <source>
        <dbReference type="PROSITE" id="PS50928"/>
    </source>
</evidence>
<protein>
    <recommendedName>
        <fullName evidence="9">ABC transmembrane type-1 domain-containing protein</fullName>
    </recommendedName>
</protein>
<dbReference type="InterPro" id="IPR000515">
    <property type="entry name" value="MetI-like"/>
</dbReference>
<accession>A0A6J4SD75</accession>
<evidence type="ECO:0000256" key="3">
    <source>
        <dbReference type="ARBA" id="ARBA00022475"/>
    </source>
</evidence>
<dbReference type="AlphaFoldDB" id="A0A6J4SD75"/>
<keyword evidence="6 8" id="KW-1133">Transmembrane helix</keyword>
<dbReference type="GO" id="GO:0005886">
    <property type="term" value="C:plasma membrane"/>
    <property type="evidence" value="ECO:0007669"/>
    <property type="project" value="UniProtKB-SubCell"/>
</dbReference>
<feature type="transmembrane region" description="Helical" evidence="8">
    <location>
        <begin position="58"/>
        <end position="79"/>
    </location>
</feature>
<dbReference type="CDD" id="cd06261">
    <property type="entry name" value="TM_PBP2"/>
    <property type="match status" value="1"/>
</dbReference>
<dbReference type="PANTHER" id="PTHR43357">
    <property type="entry name" value="INNER MEMBRANE ABC TRANSPORTER PERMEASE PROTEIN YDCV"/>
    <property type="match status" value="1"/>
</dbReference>
<keyword evidence="4" id="KW-0997">Cell inner membrane</keyword>
<name>A0A6J4SD75_9ACTN</name>
<dbReference type="Gene3D" id="1.10.3720.10">
    <property type="entry name" value="MetI-like"/>
    <property type="match status" value="1"/>
</dbReference>
<dbReference type="GO" id="GO:0055085">
    <property type="term" value="P:transmembrane transport"/>
    <property type="evidence" value="ECO:0007669"/>
    <property type="project" value="InterPro"/>
</dbReference>
<dbReference type="PANTHER" id="PTHR43357:SF4">
    <property type="entry name" value="INNER MEMBRANE ABC TRANSPORTER PERMEASE PROTEIN YDCV"/>
    <property type="match status" value="1"/>
</dbReference>
<feature type="transmembrane region" description="Helical" evidence="8">
    <location>
        <begin position="91"/>
        <end position="114"/>
    </location>
</feature>
<organism evidence="10">
    <name type="scientific">uncultured Solirubrobacteraceae bacterium</name>
    <dbReference type="NCBI Taxonomy" id="1162706"/>
    <lineage>
        <taxon>Bacteria</taxon>
        <taxon>Bacillati</taxon>
        <taxon>Actinomycetota</taxon>
        <taxon>Thermoleophilia</taxon>
        <taxon>Solirubrobacterales</taxon>
        <taxon>Solirubrobacteraceae</taxon>
        <taxon>environmental samples</taxon>
    </lineage>
</organism>
<feature type="domain" description="ABC transmembrane type-1" evidence="9">
    <location>
        <begin position="54"/>
        <end position="240"/>
    </location>
</feature>
<dbReference type="SUPFAM" id="SSF161098">
    <property type="entry name" value="MetI-like"/>
    <property type="match status" value="1"/>
</dbReference>
<evidence type="ECO:0000256" key="2">
    <source>
        <dbReference type="ARBA" id="ARBA00022448"/>
    </source>
</evidence>
<keyword evidence="3" id="KW-1003">Cell membrane</keyword>
<feature type="transmembrane region" description="Helical" evidence="8">
    <location>
        <begin position="126"/>
        <end position="146"/>
    </location>
</feature>
<evidence type="ECO:0000256" key="6">
    <source>
        <dbReference type="ARBA" id="ARBA00022989"/>
    </source>
</evidence>
<proteinExistence type="predicted"/>
<evidence type="ECO:0000256" key="1">
    <source>
        <dbReference type="ARBA" id="ARBA00004429"/>
    </source>
</evidence>
<dbReference type="PROSITE" id="PS50928">
    <property type="entry name" value="ABC_TM1"/>
    <property type="match status" value="1"/>
</dbReference>